<organism evidence="2 3">
    <name type="scientific">Nonomuraea phyllanthi</name>
    <dbReference type="NCBI Taxonomy" id="2219224"/>
    <lineage>
        <taxon>Bacteria</taxon>
        <taxon>Bacillati</taxon>
        <taxon>Actinomycetota</taxon>
        <taxon>Actinomycetes</taxon>
        <taxon>Streptosporangiales</taxon>
        <taxon>Streptosporangiaceae</taxon>
        <taxon>Nonomuraea</taxon>
    </lineage>
</organism>
<dbReference type="Proteomes" id="UP000312512">
    <property type="component" value="Unassembled WGS sequence"/>
</dbReference>
<feature type="compositionally biased region" description="Basic and acidic residues" evidence="1">
    <location>
        <begin position="1155"/>
        <end position="1170"/>
    </location>
</feature>
<feature type="region of interest" description="Disordered" evidence="1">
    <location>
        <begin position="509"/>
        <end position="530"/>
    </location>
</feature>
<feature type="compositionally biased region" description="Basic and acidic residues" evidence="1">
    <location>
        <begin position="2021"/>
        <end position="2034"/>
    </location>
</feature>
<reference evidence="2 3" key="1">
    <citation type="submission" date="2019-10" db="EMBL/GenBank/DDBJ databases">
        <title>Nonomuraea sp. nov., isolated from Phyllanthus amarus.</title>
        <authorList>
            <person name="Klykleung N."/>
            <person name="Tanasupawat S."/>
        </authorList>
    </citation>
    <scope>NUCLEOTIDE SEQUENCE [LARGE SCALE GENOMIC DNA]</scope>
    <source>
        <strain evidence="2 3">PA1-10</strain>
    </source>
</reference>
<comment type="caution">
    <text evidence="2">The sequence shown here is derived from an EMBL/GenBank/DDBJ whole genome shotgun (WGS) entry which is preliminary data.</text>
</comment>
<feature type="compositionally biased region" description="Low complexity" evidence="1">
    <location>
        <begin position="1137"/>
        <end position="1148"/>
    </location>
</feature>
<dbReference type="EMBL" id="VDLX02000008">
    <property type="protein sequence ID" value="KAB8193113.1"/>
    <property type="molecule type" value="Genomic_DNA"/>
</dbReference>
<feature type="compositionally biased region" description="Basic and acidic residues" evidence="1">
    <location>
        <begin position="1450"/>
        <end position="1480"/>
    </location>
</feature>
<evidence type="ECO:0000313" key="2">
    <source>
        <dbReference type="EMBL" id="KAB8193113.1"/>
    </source>
</evidence>
<feature type="region of interest" description="Disordered" evidence="1">
    <location>
        <begin position="1446"/>
        <end position="1481"/>
    </location>
</feature>
<dbReference type="Pfam" id="PF12770">
    <property type="entry name" value="CHAT"/>
    <property type="match status" value="1"/>
</dbReference>
<dbReference type="InterPro" id="IPR011990">
    <property type="entry name" value="TPR-like_helical_dom_sf"/>
</dbReference>
<gene>
    <name evidence="2" type="ORF">FH608_022605</name>
</gene>
<evidence type="ECO:0000256" key="1">
    <source>
        <dbReference type="SAM" id="MobiDB-lite"/>
    </source>
</evidence>
<dbReference type="InterPro" id="IPR019734">
    <property type="entry name" value="TPR_rpt"/>
</dbReference>
<dbReference type="PANTHER" id="PTHR10098">
    <property type="entry name" value="RAPSYN-RELATED"/>
    <property type="match status" value="1"/>
</dbReference>
<proteinExistence type="predicted"/>
<dbReference type="OrthoDB" id="4331905at2"/>
<evidence type="ECO:0000313" key="3">
    <source>
        <dbReference type="Proteomes" id="UP000312512"/>
    </source>
</evidence>
<feature type="compositionally biased region" description="Low complexity" evidence="1">
    <location>
        <begin position="1099"/>
        <end position="1108"/>
    </location>
</feature>
<accession>A0A5C4WC89</accession>
<dbReference type="SUPFAM" id="SSF48452">
    <property type="entry name" value="TPR-like"/>
    <property type="match status" value="4"/>
</dbReference>
<dbReference type="SMART" id="SM00028">
    <property type="entry name" value="TPR"/>
    <property type="match status" value="11"/>
</dbReference>
<dbReference type="PANTHER" id="PTHR10098:SF106">
    <property type="entry name" value="TETRATRICOPEPTIDE REPEAT PROTEIN 28-LIKE PROTEIN"/>
    <property type="match status" value="1"/>
</dbReference>
<sequence>MPMTGPAEALSARIERFEQAADPELIRDPRALAEAEQAMRACAGDRSDAATWRLIGMLHLARHRLDPDATQDAAVAGAFFAAVAVADPARMPARLRGPKAPPADAAGTWAGLLDEVLQHVDPAAYPHVGLLVHALVRRAMARPEPEVADRLEDLLLPESARSPAPAWAPGALAALGDGLMRLFGETGEREVVDDAVHVLFRAALAEPSHEGDLVTALGMAAFGDEELARAHLAAVETPPGGQDRSRALLALVELAHARAAGSFADRDLLAFVRVCQCALDFWHERWANPGVLGPYAAGLVDWYIVTGDDRSLEAGTEMLEALHVPPGEAEPGLGSDPVVRLALLGERRWNRYAVTGEPADLDTAVEALREAAAAAPNGHPRRAGLLADLADALLRRAVVTGGDPAEPIAAARAALAAHGERDEARARVLLLLGRALRLDLTVENADEAVAALREALGSGDGPSERGADVRAEAYELVSDVLRRRATRAGRAEDLDEAVAYARRGLELATGDQESAHHGLEPPGTSARDRGSARRVLCEALLARFSARGDARDLEEVFALAQDGDQELPAGLGAVLDGPLPPDPGLAQAATELALALPDHPDGGAAIKLLAHAERLADSPGEFLLEAGQRLAGLGRRRTACAVLGRAALAFGEGPRMAYALTAQGFVHHELGEPDLALESFGRSAAIYRALGAAGSEARQLGHMGMVLLQAGDPARALAHHLRAAALCESAGQAEEEAAQHLYAAEAALASGDPERTVACAARARELYLELGEPRPAAMVLVPAARAALDQDDLRAAGERIAACAIELEAAGAWEEARRTLDAHAVLLARRGHPGHAAACETRLVEIVRRKGEWREPADEWYRIARRRRERGHADGARAAFELAERDYRAFGHHDGAASVRYHLGVLAYAEGETERALEEFRAAATLFATLRSPAKEAAALTMRAACLIALDRLDDVPADLERALRLAAAEGDRETLLVATLWWAELGVRLGSSQDAWERLRAALGPAAGDPLKEAVVHDRVATLAARTGDVEAQVEALELAATGFGLAGRARQAALTSFRLALALEERGDPGRARTALETALTHLAPPLPGTRPPHADPGPAAADAAPTLVDRDPALPDGGAELPDSRPRESGGGRTARPGGPAAPRGSAQHQEGPLHDREAQHTREAQHSSEAQGQEVGRHGGSGGDGEPGSRAGAPERVGVFELIAAMGGGPDAELLSRLAAIQLALGDAARGQATLTEAIRAGGDRTGRLESRLRIEEAEAAGDLETARALAERALAESAAGSHPPVPGDLSFLLAKLSAYCRALEDPLAAHAYATRGRALRDDLMTDHLRNLGAAARDLGRLEEAAEHLTEAATVALGSGAAFPAALARALDLLGRVRTDQARWEEAARAFDEGLAPLTSPVWRALRAPLLAGKAALHLKLDELPQAEGLYREAISIWEESGGPAHRAEDRGRHPEAGRDPAADRRGHQRGREASGEGRGSLAECLADLGLICLLRGSTDQAELFAGRAVDLERAGGRKRHLVLALIMRSQVGPALRAESDLVEAVALAREIGFEAGEAQALSRLGALGVAAGSYARAHRQLSEAVGLLERLGHDLELAAALHQRSVAAEELGDLPAALADAERAGELGHVSGRAIGLAVRLGRGMTAWRHVEQATSRTRAAQLGLHLTGHPRLGGEGDEGRLFEPPGVAREVLEGERHGLGVARTLVSAARNTRDPARAAMFLRRARAVRADVEELWRRMEPHAPEYVALRTGSAPGRAEFGALVASPEQGERTAPETVALLGFHVGEESVTVLAHRTGWPAPRAFPTTVDRDLLAGFAATVGGRRPGLLDIEARRHRAALWRRLADLLLADVLEALGDGLDHLCLVPYAGLHRIPLHALAPDGRTLLERFPVTYAPSVAALTRLARREPSAATRSLVLGYDAEPRGGAAHEAAAVLGTTPRTGPDATADLLNGAWDVVHLSCPGIFDPLDPFGSGIGLADGPLTARRLMGGAVDMDARLVVLAAHRSVPGSGHRSAHESADRSASESARQEDGVGALAYALLHAGARAVLLPLWPVSPEVTTALTRDFHTRLRAGAGPARALREAVLELRDLYGPAEPDLWAPYALIGLPDR</sequence>
<protein>
    <submittedName>
        <fullName evidence="2">CHAT domain-containing protein</fullName>
    </submittedName>
</protein>
<feature type="region of interest" description="Disordered" evidence="1">
    <location>
        <begin position="2015"/>
        <end position="2034"/>
    </location>
</feature>
<dbReference type="Gene3D" id="1.25.40.10">
    <property type="entry name" value="Tetratricopeptide repeat domain"/>
    <property type="match status" value="6"/>
</dbReference>
<keyword evidence="3" id="KW-1185">Reference proteome</keyword>
<name>A0A5C4WC89_9ACTN</name>
<feature type="region of interest" description="Disordered" evidence="1">
    <location>
        <begin position="1085"/>
        <end position="1197"/>
    </location>
</feature>
<dbReference type="InterPro" id="IPR024983">
    <property type="entry name" value="CHAT_dom"/>
</dbReference>